<evidence type="ECO:0000313" key="3">
    <source>
        <dbReference type="Proteomes" id="UP000636793"/>
    </source>
</evidence>
<dbReference type="PANTHER" id="PTHR39683">
    <property type="entry name" value="CONSERVED PROTEIN TB16.3"/>
    <property type="match status" value="1"/>
</dbReference>
<evidence type="ECO:0000259" key="1">
    <source>
        <dbReference type="Pfam" id="PF03364"/>
    </source>
</evidence>
<dbReference type="InterPro" id="IPR005031">
    <property type="entry name" value="COQ10_START"/>
</dbReference>
<dbReference type="Gene3D" id="3.30.530.20">
    <property type="match status" value="1"/>
</dbReference>
<dbReference type="Pfam" id="PF03364">
    <property type="entry name" value="Polyketide_cyc"/>
    <property type="match status" value="1"/>
</dbReference>
<reference evidence="2" key="2">
    <citation type="submission" date="2020-09" db="EMBL/GenBank/DDBJ databases">
        <authorList>
            <person name="Sun Q."/>
            <person name="Zhou Y."/>
        </authorList>
    </citation>
    <scope>NUCLEOTIDE SEQUENCE</scope>
    <source>
        <strain evidence="2">CGMCC 1.15085</strain>
    </source>
</reference>
<dbReference type="AlphaFoldDB" id="A0A916WQD4"/>
<sequence>MADSTKSSVSIKAPPAEVLDVIADFDSYPEWTGQIKKAEVLSEDEQGWPLQVQLTLDAGVIKDTYVLAYTWDVGEDGTGVVSWELVKSSILKSLDGIYRLSGTDDQTDVVYELTVDLSIPVIGMLRRKAEKTIIETALKGLKKRVEG</sequence>
<dbReference type="CDD" id="cd07819">
    <property type="entry name" value="SRPBCC_2"/>
    <property type="match status" value="1"/>
</dbReference>
<keyword evidence="3" id="KW-1185">Reference proteome</keyword>
<protein>
    <submittedName>
        <fullName evidence="2">Cyclase</fullName>
    </submittedName>
</protein>
<accession>A0A916WQD4</accession>
<organism evidence="2 3">
    <name type="scientific">Flexivirga endophytica</name>
    <dbReference type="NCBI Taxonomy" id="1849103"/>
    <lineage>
        <taxon>Bacteria</taxon>
        <taxon>Bacillati</taxon>
        <taxon>Actinomycetota</taxon>
        <taxon>Actinomycetes</taxon>
        <taxon>Micrococcales</taxon>
        <taxon>Dermacoccaceae</taxon>
        <taxon>Flexivirga</taxon>
    </lineage>
</organism>
<dbReference type="EMBL" id="BMHI01000001">
    <property type="protein sequence ID" value="GGB20600.1"/>
    <property type="molecule type" value="Genomic_DNA"/>
</dbReference>
<feature type="domain" description="Coenzyme Q-binding protein COQ10 START" evidence="1">
    <location>
        <begin position="11"/>
        <end position="141"/>
    </location>
</feature>
<gene>
    <name evidence="2" type="ORF">GCM10011492_08160</name>
</gene>
<dbReference type="InterPro" id="IPR023393">
    <property type="entry name" value="START-like_dom_sf"/>
</dbReference>
<reference evidence="2" key="1">
    <citation type="journal article" date="2014" name="Int. J. Syst. Evol. Microbiol.">
        <title>Complete genome sequence of Corynebacterium casei LMG S-19264T (=DSM 44701T), isolated from a smear-ripened cheese.</title>
        <authorList>
            <consortium name="US DOE Joint Genome Institute (JGI-PGF)"/>
            <person name="Walter F."/>
            <person name="Albersmeier A."/>
            <person name="Kalinowski J."/>
            <person name="Ruckert C."/>
        </authorList>
    </citation>
    <scope>NUCLEOTIDE SEQUENCE</scope>
    <source>
        <strain evidence="2">CGMCC 1.15085</strain>
    </source>
</reference>
<proteinExistence type="predicted"/>
<dbReference type="Proteomes" id="UP000636793">
    <property type="component" value="Unassembled WGS sequence"/>
</dbReference>
<dbReference type="PANTHER" id="PTHR39683:SF4">
    <property type="entry name" value="COENZYME Q-BINDING PROTEIN COQ10 START DOMAIN-CONTAINING PROTEIN"/>
    <property type="match status" value="1"/>
</dbReference>
<dbReference type="SUPFAM" id="SSF55961">
    <property type="entry name" value="Bet v1-like"/>
    <property type="match status" value="1"/>
</dbReference>
<name>A0A916WQD4_9MICO</name>
<evidence type="ECO:0000313" key="2">
    <source>
        <dbReference type="EMBL" id="GGB20600.1"/>
    </source>
</evidence>
<dbReference type="RefSeq" id="WP_188835631.1">
    <property type="nucleotide sequence ID" value="NZ_BMHI01000001.1"/>
</dbReference>
<comment type="caution">
    <text evidence="2">The sequence shown here is derived from an EMBL/GenBank/DDBJ whole genome shotgun (WGS) entry which is preliminary data.</text>
</comment>